<keyword evidence="8" id="KW-0411">Iron-sulfur</keyword>
<dbReference type="PROSITE" id="PS51379">
    <property type="entry name" value="4FE4S_FER_2"/>
    <property type="match status" value="1"/>
</dbReference>
<dbReference type="SFLD" id="SFLDS00029">
    <property type="entry name" value="Radical_SAM"/>
    <property type="match status" value="1"/>
</dbReference>
<dbReference type="SFLD" id="SFLDG01066">
    <property type="entry name" value="organic_radical-activating_enz"/>
    <property type="match status" value="1"/>
</dbReference>
<dbReference type="InterPro" id="IPR017896">
    <property type="entry name" value="4Fe4S_Fe-S-bd"/>
</dbReference>
<accession>A0A1H3NRZ1</accession>
<keyword evidence="4" id="KW-0949">S-adenosyl-L-methionine</keyword>
<gene>
    <name evidence="12" type="ORF">SAMN05660462_01227</name>
</gene>
<proteinExistence type="inferred from homology"/>
<evidence type="ECO:0000259" key="11">
    <source>
        <dbReference type="PROSITE" id="PS51918"/>
    </source>
</evidence>
<dbReference type="InterPro" id="IPR023912">
    <property type="entry name" value="YjjW_bact"/>
</dbReference>
<dbReference type="Proteomes" id="UP000198625">
    <property type="component" value="Unassembled WGS sequence"/>
</dbReference>
<dbReference type="NCBIfam" id="TIGR04041">
    <property type="entry name" value="activase_YjjW"/>
    <property type="match status" value="1"/>
</dbReference>
<dbReference type="PROSITE" id="PS01087">
    <property type="entry name" value="RADICAL_ACTIVATING"/>
    <property type="match status" value="1"/>
</dbReference>
<dbReference type="SFLD" id="SFLDF00392">
    <property type="entry name" value="YjjI_activase"/>
    <property type="match status" value="1"/>
</dbReference>
<dbReference type="GO" id="GO:0051539">
    <property type="term" value="F:4 iron, 4 sulfur cluster binding"/>
    <property type="evidence" value="ECO:0007669"/>
    <property type="project" value="UniProtKB-KW"/>
</dbReference>
<evidence type="ECO:0000256" key="9">
    <source>
        <dbReference type="ARBA" id="ARBA00047365"/>
    </source>
</evidence>
<dbReference type="GO" id="GO:0046872">
    <property type="term" value="F:metal ion binding"/>
    <property type="evidence" value="ECO:0007669"/>
    <property type="project" value="UniProtKB-KW"/>
</dbReference>
<dbReference type="Gene3D" id="3.20.20.70">
    <property type="entry name" value="Aldolase class I"/>
    <property type="match status" value="1"/>
</dbReference>
<evidence type="ECO:0000313" key="12">
    <source>
        <dbReference type="EMBL" id="SDY91696.1"/>
    </source>
</evidence>
<evidence type="ECO:0000256" key="3">
    <source>
        <dbReference type="ARBA" id="ARBA00022485"/>
    </source>
</evidence>
<dbReference type="InterPro" id="IPR001989">
    <property type="entry name" value="Radical_activat_CS"/>
</dbReference>
<dbReference type="AlphaFoldDB" id="A0A1H3NRZ1"/>
<dbReference type="InterPro" id="IPR007197">
    <property type="entry name" value="rSAM"/>
</dbReference>
<evidence type="ECO:0000256" key="7">
    <source>
        <dbReference type="ARBA" id="ARBA00023004"/>
    </source>
</evidence>
<sequence length="278" mass="31458">MVKGLINKIIPFSFVDGPGNRMAIFLQGCNFNCLYCHNPETINPCNNCGLCVNACHYNALSIENGAVVWNKNACQQCDECIKACNRNSSPKVTSMTVEEVVNEIKKVKSFISGITVSGGECTLQSEFLTELFREVKKLGLTTFVDTNGYILLEDKKDFLGVMDKAMVDMKSFDREEHKMLTGKDNETVLKNIRYLASIDKLYEVRTVIVPEVLENYYNVDNISRLIAELNPKIRYKIIKYRPLGVRTNLIQSYTPSDQMMKELYCIAKGNGLEDIVLL</sequence>
<keyword evidence="7" id="KW-0408">Iron</keyword>
<evidence type="ECO:0000313" key="13">
    <source>
        <dbReference type="Proteomes" id="UP000198625"/>
    </source>
</evidence>
<evidence type="ECO:0000256" key="8">
    <source>
        <dbReference type="ARBA" id="ARBA00023014"/>
    </source>
</evidence>
<reference evidence="12 13" key="1">
    <citation type="submission" date="2016-10" db="EMBL/GenBank/DDBJ databases">
        <authorList>
            <person name="de Groot N.N."/>
        </authorList>
    </citation>
    <scope>NUCLEOTIDE SEQUENCE [LARGE SCALE GENOMIC DNA]</scope>
    <source>
        <strain evidence="12 13">DSM 21650</strain>
    </source>
</reference>
<dbReference type="InterPro" id="IPR012839">
    <property type="entry name" value="Organic_radical_activase"/>
</dbReference>
<dbReference type="GO" id="GO:0016491">
    <property type="term" value="F:oxidoreductase activity"/>
    <property type="evidence" value="ECO:0007669"/>
    <property type="project" value="UniProtKB-KW"/>
</dbReference>
<dbReference type="InterPro" id="IPR040074">
    <property type="entry name" value="BssD/PflA/YjjW"/>
</dbReference>
<dbReference type="InterPro" id="IPR013785">
    <property type="entry name" value="Aldolase_TIM"/>
</dbReference>
<dbReference type="SFLD" id="SFLDG01118">
    <property type="entry name" value="activating_enzymes__group_2"/>
    <property type="match status" value="1"/>
</dbReference>
<keyword evidence="6" id="KW-0560">Oxidoreductase</keyword>
<evidence type="ECO:0000256" key="2">
    <source>
        <dbReference type="ARBA" id="ARBA00009777"/>
    </source>
</evidence>
<dbReference type="SUPFAM" id="SSF102114">
    <property type="entry name" value="Radical SAM enzymes"/>
    <property type="match status" value="1"/>
</dbReference>
<dbReference type="SUPFAM" id="SSF54862">
    <property type="entry name" value="4Fe-4S ferredoxins"/>
    <property type="match status" value="1"/>
</dbReference>
<feature type="domain" description="4Fe-4S ferredoxin-type" evidence="10">
    <location>
        <begin position="38"/>
        <end position="65"/>
    </location>
</feature>
<comment type="similarity">
    <text evidence="2">Belongs to the organic radical-activating enzymes family.</text>
</comment>
<organism evidence="12 13">
    <name type="scientific">Proteiniborus ethanoligenes</name>
    <dbReference type="NCBI Taxonomy" id="415015"/>
    <lineage>
        <taxon>Bacteria</taxon>
        <taxon>Bacillati</taxon>
        <taxon>Bacillota</taxon>
        <taxon>Clostridia</taxon>
        <taxon>Eubacteriales</taxon>
        <taxon>Proteiniborus</taxon>
    </lineage>
</organism>
<dbReference type="STRING" id="415015.SAMN05660462_01227"/>
<evidence type="ECO:0000256" key="1">
    <source>
        <dbReference type="ARBA" id="ARBA00001966"/>
    </source>
</evidence>
<dbReference type="PANTHER" id="PTHR30352">
    <property type="entry name" value="PYRUVATE FORMATE-LYASE-ACTIVATING ENZYME"/>
    <property type="match status" value="1"/>
</dbReference>
<comment type="catalytic activity">
    <reaction evidence="9">
        <text>glycyl-[protein] + reduced [flavodoxin] + S-adenosyl-L-methionine = glycin-2-yl radical-[protein] + semiquinone [flavodoxin] + 5'-deoxyadenosine + L-methionine + H(+)</text>
        <dbReference type="Rhea" id="RHEA:61976"/>
        <dbReference type="Rhea" id="RHEA-COMP:10622"/>
        <dbReference type="Rhea" id="RHEA-COMP:14480"/>
        <dbReference type="Rhea" id="RHEA-COMP:15993"/>
        <dbReference type="Rhea" id="RHEA-COMP:15994"/>
        <dbReference type="ChEBI" id="CHEBI:15378"/>
        <dbReference type="ChEBI" id="CHEBI:17319"/>
        <dbReference type="ChEBI" id="CHEBI:29947"/>
        <dbReference type="ChEBI" id="CHEBI:32722"/>
        <dbReference type="ChEBI" id="CHEBI:57618"/>
        <dbReference type="ChEBI" id="CHEBI:57844"/>
        <dbReference type="ChEBI" id="CHEBI:59789"/>
        <dbReference type="ChEBI" id="CHEBI:140311"/>
    </reaction>
</comment>
<dbReference type="Gene3D" id="3.30.70.20">
    <property type="match status" value="1"/>
</dbReference>
<dbReference type="EMBL" id="FNQE01000011">
    <property type="protein sequence ID" value="SDY91696.1"/>
    <property type="molecule type" value="Genomic_DNA"/>
</dbReference>
<dbReference type="RefSeq" id="WP_091728652.1">
    <property type="nucleotide sequence ID" value="NZ_FNQE01000011.1"/>
</dbReference>
<dbReference type="InterPro" id="IPR034457">
    <property type="entry name" value="Organic_radical-activating"/>
</dbReference>
<dbReference type="PIRSF" id="PIRSF000371">
    <property type="entry name" value="PFL_act_enz"/>
    <property type="match status" value="1"/>
</dbReference>
<dbReference type="PROSITE" id="PS51918">
    <property type="entry name" value="RADICAL_SAM"/>
    <property type="match status" value="1"/>
</dbReference>
<feature type="domain" description="Radical SAM core" evidence="11">
    <location>
        <begin position="15"/>
        <end position="273"/>
    </location>
</feature>
<dbReference type="CDD" id="cd01335">
    <property type="entry name" value="Radical_SAM"/>
    <property type="match status" value="1"/>
</dbReference>
<protein>
    <submittedName>
        <fullName evidence="12">Glycine radical enzyme activase, YjjW family</fullName>
    </submittedName>
</protein>
<evidence type="ECO:0000256" key="4">
    <source>
        <dbReference type="ARBA" id="ARBA00022691"/>
    </source>
</evidence>
<evidence type="ECO:0000259" key="10">
    <source>
        <dbReference type="PROSITE" id="PS51379"/>
    </source>
</evidence>
<dbReference type="PANTHER" id="PTHR30352:SF13">
    <property type="entry name" value="GLYCYL-RADICAL ENZYME ACTIVATING ENZYME YJJW-RELATED"/>
    <property type="match status" value="1"/>
</dbReference>
<evidence type="ECO:0000256" key="6">
    <source>
        <dbReference type="ARBA" id="ARBA00023002"/>
    </source>
</evidence>
<evidence type="ECO:0000256" key="5">
    <source>
        <dbReference type="ARBA" id="ARBA00022723"/>
    </source>
</evidence>
<name>A0A1H3NRZ1_9FIRM</name>
<dbReference type="Pfam" id="PF04055">
    <property type="entry name" value="Radical_SAM"/>
    <property type="match status" value="1"/>
</dbReference>
<keyword evidence="13" id="KW-1185">Reference proteome</keyword>
<dbReference type="OrthoDB" id="9782387at2"/>
<comment type="cofactor">
    <cofactor evidence="1">
        <name>[4Fe-4S] cluster</name>
        <dbReference type="ChEBI" id="CHEBI:49883"/>
    </cofactor>
</comment>
<dbReference type="InterPro" id="IPR058240">
    <property type="entry name" value="rSAM_sf"/>
</dbReference>
<keyword evidence="3" id="KW-0004">4Fe-4S</keyword>
<keyword evidence="5" id="KW-0479">Metal-binding</keyword>